<name>A0ABR6XCU4_9BURK</name>
<evidence type="ECO:0000259" key="7">
    <source>
        <dbReference type="Pfam" id="PF21982"/>
    </source>
</evidence>
<comment type="function">
    <text evidence="5">Modulates RecA activity.</text>
</comment>
<organism evidence="8 9">
    <name type="scientific">Undibacterium aquatile</name>
    <dbReference type="NCBI Taxonomy" id="1537398"/>
    <lineage>
        <taxon>Bacteria</taxon>
        <taxon>Pseudomonadati</taxon>
        <taxon>Pseudomonadota</taxon>
        <taxon>Betaproteobacteria</taxon>
        <taxon>Burkholderiales</taxon>
        <taxon>Oxalobacteraceae</taxon>
        <taxon>Undibacterium</taxon>
    </lineage>
</organism>
<dbReference type="Pfam" id="PF21981">
    <property type="entry name" value="RecX_HTH3"/>
    <property type="match status" value="1"/>
</dbReference>
<dbReference type="EMBL" id="JACOFT010000001">
    <property type="protein sequence ID" value="MBC3810630.1"/>
    <property type="molecule type" value="Genomic_DNA"/>
</dbReference>
<keyword evidence="4 5" id="KW-0963">Cytoplasm</keyword>
<dbReference type="InterPro" id="IPR036388">
    <property type="entry name" value="WH-like_DNA-bd_sf"/>
</dbReference>
<comment type="similarity">
    <text evidence="2 5">Belongs to the RecX family.</text>
</comment>
<dbReference type="InterPro" id="IPR053925">
    <property type="entry name" value="RecX_HTH_3rd"/>
</dbReference>
<evidence type="ECO:0000256" key="5">
    <source>
        <dbReference type="HAMAP-Rule" id="MF_01114"/>
    </source>
</evidence>
<proteinExistence type="inferred from homology"/>
<reference evidence="8 9" key="1">
    <citation type="submission" date="2020-08" db="EMBL/GenBank/DDBJ databases">
        <title>Novel species isolated from subtropical streams in China.</title>
        <authorList>
            <person name="Lu H."/>
        </authorList>
    </citation>
    <scope>NUCLEOTIDE SEQUENCE [LARGE SCALE GENOMIC DNA]</scope>
    <source>
        <strain evidence="8 9">CCTCC AB 2015119</strain>
    </source>
</reference>
<gene>
    <name evidence="5 8" type="primary">recX</name>
    <name evidence="8" type="ORF">H8K26_04185</name>
</gene>
<dbReference type="PANTHER" id="PTHR33602">
    <property type="entry name" value="REGULATORY PROTEIN RECX FAMILY PROTEIN"/>
    <property type="match status" value="1"/>
</dbReference>
<sequence>MMKQKLSLKGRALRYLSMREHSRAELFRKLSSHAEDGDDVDAILDWLEENNFLSTERFSDSLVNRRSGRFGNHRILAELQSHNVDAIEIDRIKSELAESETSRAVDVLLRKFPRPPLNQIERLKQSRFLQQRGFSGKSIQLALKTERSAND</sequence>
<comment type="caution">
    <text evidence="8">The sequence shown here is derived from an EMBL/GenBank/DDBJ whole genome shotgun (WGS) entry which is preliminary data.</text>
</comment>
<keyword evidence="9" id="KW-1185">Reference proteome</keyword>
<evidence type="ECO:0000313" key="9">
    <source>
        <dbReference type="Proteomes" id="UP000637632"/>
    </source>
</evidence>
<dbReference type="NCBIfam" id="NF001055">
    <property type="entry name" value="PRK00117.2-5"/>
    <property type="match status" value="1"/>
</dbReference>
<accession>A0ABR6XCU4</accession>
<dbReference type="HAMAP" id="MF_01114">
    <property type="entry name" value="RecX"/>
    <property type="match status" value="1"/>
</dbReference>
<comment type="subcellular location">
    <subcellularLocation>
        <location evidence="1 5">Cytoplasm</location>
    </subcellularLocation>
</comment>
<evidence type="ECO:0000259" key="6">
    <source>
        <dbReference type="Pfam" id="PF21981"/>
    </source>
</evidence>
<dbReference type="InterPro" id="IPR003783">
    <property type="entry name" value="Regulatory_RecX"/>
</dbReference>
<dbReference type="Proteomes" id="UP000637632">
    <property type="component" value="Unassembled WGS sequence"/>
</dbReference>
<evidence type="ECO:0000256" key="1">
    <source>
        <dbReference type="ARBA" id="ARBA00004496"/>
    </source>
</evidence>
<dbReference type="InterPro" id="IPR053926">
    <property type="entry name" value="RecX_HTH_1st"/>
</dbReference>
<protein>
    <recommendedName>
        <fullName evidence="3 5">Regulatory protein RecX</fullName>
    </recommendedName>
</protein>
<feature type="domain" description="RecX third three-helical" evidence="6">
    <location>
        <begin position="100"/>
        <end position="142"/>
    </location>
</feature>
<feature type="domain" description="RecX first three-helical" evidence="7">
    <location>
        <begin position="10"/>
        <end position="47"/>
    </location>
</feature>
<dbReference type="Pfam" id="PF21982">
    <property type="entry name" value="RecX_HTH1"/>
    <property type="match status" value="1"/>
</dbReference>
<evidence type="ECO:0000256" key="3">
    <source>
        <dbReference type="ARBA" id="ARBA00018111"/>
    </source>
</evidence>
<dbReference type="Gene3D" id="1.10.10.10">
    <property type="entry name" value="Winged helix-like DNA-binding domain superfamily/Winged helix DNA-binding domain"/>
    <property type="match status" value="2"/>
</dbReference>
<evidence type="ECO:0000313" key="8">
    <source>
        <dbReference type="EMBL" id="MBC3810630.1"/>
    </source>
</evidence>
<dbReference type="PANTHER" id="PTHR33602:SF1">
    <property type="entry name" value="REGULATORY PROTEIN RECX FAMILY PROTEIN"/>
    <property type="match status" value="1"/>
</dbReference>
<evidence type="ECO:0000256" key="4">
    <source>
        <dbReference type="ARBA" id="ARBA00022490"/>
    </source>
</evidence>
<evidence type="ECO:0000256" key="2">
    <source>
        <dbReference type="ARBA" id="ARBA00009695"/>
    </source>
</evidence>